<protein>
    <submittedName>
        <fullName evidence="1">Uncharacterized protein</fullName>
    </submittedName>
</protein>
<evidence type="ECO:0000313" key="1">
    <source>
        <dbReference type="EMBL" id="KKN10027.1"/>
    </source>
</evidence>
<reference evidence="1" key="1">
    <citation type="journal article" date="2015" name="Nature">
        <title>Complex archaea that bridge the gap between prokaryotes and eukaryotes.</title>
        <authorList>
            <person name="Spang A."/>
            <person name="Saw J.H."/>
            <person name="Jorgensen S.L."/>
            <person name="Zaremba-Niedzwiedzka K."/>
            <person name="Martijn J."/>
            <person name="Lind A.E."/>
            <person name="van Eijk R."/>
            <person name="Schleper C."/>
            <person name="Guy L."/>
            <person name="Ettema T.J."/>
        </authorList>
    </citation>
    <scope>NUCLEOTIDE SEQUENCE</scope>
</reference>
<sequence>MMRRIIRKLAGVPKNGQDDLKAHASMNAQQKVYDQAEELEATEPEFRREIKRIGTRVSDIMVKRKENGNGQAEKSAPA</sequence>
<gene>
    <name evidence="1" type="ORF">LCGC14_1040820</name>
</gene>
<comment type="caution">
    <text evidence="1">The sequence shown here is derived from an EMBL/GenBank/DDBJ whole genome shotgun (WGS) entry which is preliminary data.</text>
</comment>
<name>A0A0F9NDG6_9ZZZZ</name>
<dbReference type="AlphaFoldDB" id="A0A0F9NDG6"/>
<dbReference type="EMBL" id="LAZR01004284">
    <property type="protein sequence ID" value="KKN10027.1"/>
    <property type="molecule type" value="Genomic_DNA"/>
</dbReference>
<organism evidence="1">
    <name type="scientific">marine sediment metagenome</name>
    <dbReference type="NCBI Taxonomy" id="412755"/>
    <lineage>
        <taxon>unclassified sequences</taxon>
        <taxon>metagenomes</taxon>
        <taxon>ecological metagenomes</taxon>
    </lineage>
</organism>
<proteinExistence type="predicted"/>
<accession>A0A0F9NDG6</accession>